<evidence type="ECO:0000256" key="17">
    <source>
        <dbReference type="ARBA" id="ARBA00047295"/>
    </source>
</evidence>
<proteinExistence type="inferred from homology"/>
<dbReference type="SFLD" id="SFLDS00003">
    <property type="entry name" value="Haloacid_Dehalogenase"/>
    <property type="match status" value="1"/>
</dbReference>
<gene>
    <name evidence="20" type="primary">mgtA</name>
    <name evidence="20" type="ORF">COS54_02725</name>
</gene>
<dbReference type="NCBIfam" id="TIGR01524">
    <property type="entry name" value="ATPase-IIIB_Mg"/>
    <property type="match status" value="1"/>
</dbReference>
<dbReference type="Gene3D" id="2.70.150.10">
    <property type="entry name" value="Calcium-transporting ATPase, cytoplasmic transduction domain A"/>
    <property type="match status" value="1"/>
</dbReference>
<dbReference type="PROSITE" id="PS00154">
    <property type="entry name" value="ATPASE_E1_E2"/>
    <property type="match status" value="1"/>
</dbReference>
<dbReference type="Gene3D" id="1.20.1110.10">
    <property type="entry name" value="Calcium-transporting ATPase, transmembrane domain"/>
    <property type="match status" value="1"/>
</dbReference>
<reference evidence="21" key="1">
    <citation type="submission" date="2017-09" db="EMBL/GenBank/DDBJ databases">
        <title>Depth-based differentiation of microbial function through sediment-hosted aquifers and enrichment of novel symbionts in the deep terrestrial subsurface.</title>
        <authorList>
            <person name="Probst A.J."/>
            <person name="Ladd B."/>
            <person name="Jarett J.K."/>
            <person name="Geller-Mcgrath D.E."/>
            <person name="Sieber C.M.K."/>
            <person name="Emerson J.B."/>
            <person name="Anantharaman K."/>
            <person name="Thomas B.C."/>
            <person name="Malmstrom R."/>
            <person name="Stieglmeier M."/>
            <person name="Klingl A."/>
            <person name="Woyke T."/>
            <person name="Ryan C.M."/>
            <person name="Banfield J.F."/>
        </authorList>
    </citation>
    <scope>NUCLEOTIDE SEQUENCE [LARGE SCALE GENOMIC DNA]</scope>
</reference>
<name>A0A2M7BC10_9BACT</name>
<evidence type="ECO:0000256" key="12">
    <source>
        <dbReference type="ARBA" id="ARBA00022842"/>
    </source>
</evidence>
<dbReference type="SMART" id="SM00831">
    <property type="entry name" value="Cation_ATPase_N"/>
    <property type="match status" value="1"/>
</dbReference>
<keyword evidence="9 18" id="KW-0812">Transmembrane</keyword>
<dbReference type="NCBIfam" id="TIGR01494">
    <property type="entry name" value="ATPase_P-type"/>
    <property type="match status" value="2"/>
</dbReference>
<feature type="transmembrane region" description="Helical" evidence="18">
    <location>
        <begin position="275"/>
        <end position="298"/>
    </location>
</feature>
<dbReference type="InterPro" id="IPR004014">
    <property type="entry name" value="ATPase_P-typ_cation-transptr_N"/>
</dbReference>
<evidence type="ECO:0000256" key="9">
    <source>
        <dbReference type="ARBA" id="ARBA00022692"/>
    </source>
</evidence>
<keyword evidence="8" id="KW-0597">Phosphoprotein</keyword>
<evidence type="ECO:0000259" key="19">
    <source>
        <dbReference type="SMART" id="SM00831"/>
    </source>
</evidence>
<sequence length="845" mass="94289">MTNIDNFPFWNKTETEILAFYQSSTLGLNHKEACSRLKKYGPNELAKKTKKIFILGFLVKFFNPLTIVLLLASFVSLILGGKNNFFIILAILGISAFIDFFQEFQAERATDRLRKKVAPRAEVIRNGSTIEIPFSQIVIGDIVQLSLGDLIPADARLIKSNNLFVDESILTGESFPVKKSVELLDREKFQLEKMDNCVFMGTSVVLGGGKAVIIATGKNTQLGKIASELVKKRPQTDFEKGVHDFSLMITKITAVLVAFIFLTGIFLHHDLLSSIIFSLAIAIGLVPEFLPIIITINLSKGAIRLSKKEIIVKNLSSIQDFGSMEILCTDKTGTLTKGKIELSSYEDFDKKRNSKLASFSYLQALYQSGRGNPMAEAIVRFFKDSVNRPLLKLGEIPFDYSRRMSSVVVEEAKIKMLISQGSPESILPVCSNFESKEKIKKLTPKTKNEIKARFEKLSSDGIRVLAVGYKKLAEKDNYSTDDEKELTFLGFVCFADPIKEGVAEMVTLLKEEGVEMKILTGDNELVTEKVCRDIGLLSKKVITGETIDLLSDEKLLPLLLKNNVFARINPKQKERIILLLKKSEKVVGFLGDGVNDGPSLRASDIGISVNNGSDVAKDTADLILLKKDLSVLKNGIEEGRKTYGNIIKYITLGTSSDFGNMSSMAIASLFLPFFPMLPMQILLNDLLYDVTQLAIPSDNVDIEETKNPKNWNISFIKKFMFTFGPLSSIFDLLTFAVLLFLFKKAGHFFQTGWFVESIVTQSLIVLCIRTKKVPFFQSRPSKLLLSVIVFTVGLAIILPLIPLGKYFSFSPLPAFFYLLLILIVALYFITVEIVKMKFFKKVAAP</sequence>
<keyword evidence="6" id="KW-1003">Cell membrane</keyword>
<dbReference type="InterPro" id="IPR006415">
    <property type="entry name" value="P-type_ATPase_IIIB"/>
</dbReference>
<dbReference type="Pfam" id="PF00122">
    <property type="entry name" value="E1-E2_ATPase"/>
    <property type="match status" value="1"/>
</dbReference>
<dbReference type="Pfam" id="PF00689">
    <property type="entry name" value="Cation_ATPase_C"/>
    <property type="match status" value="1"/>
</dbReference>
<feature type="transmembrane region" description="Helical" evidence="18">
    <location>
        <begin position="783"/>
        <end position="802"/>
    </location>
</feature>
<evidence type="ECO:0000256" key="13">
    <source>
        <dbReference type="ARBA" id="ARBA00022967"/>
    </source>
</evidence>
<evidence type="ECO:0000256" key="7">
    <source>
        <dbReference type="ARBA" id="ARBA00022519"/>
    </source>
</evidence>
<dbReference type="PANTHER" id="PTHR42861">
    <property type="entry name" value="CALCIUM-TRANSPORTING ATPASE"/>
    <property type="match status" value="1"/>
</dbReference>
<dbReference type="GO" id="GO:0015444">
    <property type="term" value="F:P-type magnesium transporter activity"/>
    <property type="evidence" value="ECO:0007669"/>
    <property type="project" value="UniProtKB-EC"/>
</dbReference>
<dbReference type="Gene3D" id="3.40.1110.10">
    <property type="entry name" value="Calcium-transporting ATPase, cytoplasmic domain N"/>
    <property type="match status" value="1"/>
</dbReference>
<keyword evidence="10" id="KW-0547">Nucleotide-binding</keyword>
<evidence type="ECO:0000256" key="8">
    <source>
        <dbReference type="ARBA" id="ARBA00022553"/>
    </source>
</evidence>
<keyword evidence="12" id="KW-0460">Magnesium</keyword>
<dbReference type="InterPro" id="IPR023214">
    <property type="entry name" value="HAD_sf"/>
</dbReference>
<dbReference type="SUPFAM" id="SSF81653">
    <property type="entry name" value="Calcium ATPase, transduction domain A"/>
    <property type="match status" value="1"/>
</dbReference>
<evidence type="ECO:0000256" key="16">
    <source>
        <dbReference type="ARBA" id="ARBA00029806"/>
    </source>
</evidence>
<feature type="transmembrane region" description="Helical" evidence="18">
    <location>
        <begin position="719"/>
        <end position="742"/>
    </location>
</feature>
<accession>A0A2M7BC10</accession>
<comment type="function">
    <text evidence="1">Mediates magnesium influx to the cytosol.</text>
</comment>
<evidence type="ECO:0000256" key="11">
    <source>
        <dbReference type="ARBA" id="ARBA00022840"/>
    </source>
</evidence>
<comment type="catalytic activity">
    <reaction evidence="17">
        <text>Mg(2+)(out) + ATP + H2O = Mg(2+)(in) + ADP + phosphate + H(+)</text>
        <dbReference type="Rhea" id="RHEA:10260"/>
        <dbReference type="ChEBI" id="CHEBI:15377"/>
        <dbReference type="ChEBI" id="CHEBI:15378"/>
        <dbReference type="ChEBI" id="CHEBI:18420"/>
        <dbReference type="ChEBI" id="CHEBI:30616"/>
        <dbReference type="ChEBI" id="CHEBI:43474"/>
        <dbReference type="ChEBI" id="CHEBI:456216"/>
        <dbReference type="EC" id="7.2.2.14"/>
    </reaction>
</comment>
<dbReference type="Pfam" id="PF00690">
    <property type="entry name" value="Cation_ATPase_N"/>
    <property type="match status" value="1"/>
</dbReference>
<dbReference type="GO" id="GO:0016887">
    <property type="term" value="F:ATP hydrolysis activity"/>
    <property type="evidence" value="ECO:0007669"/>
    <property type="project" value="InterPro"/>
</dbReference>
<keyword evidence="11" id="KW-0067">ATP-binding</keyword>
<dbReference type="InterPro" id="IPR044492">
    <property type="entry name" value="P_typ_ATPase_HD_dom"/>
</dbReference>
<dbReference type="InterPro" id="IPR023298">
    <property type="entry name" value="ATPase_P-typ_TM_dom_sf"/>
</dbReference>
<dbReference type="SUPFAM" id="SSF56784">
    <property type="entry name" value="HAD-like"/>
    <property type="match status" value="1"/>
</dbReference>
<evidence type="ECO:0000256" key="3">
    <source>
        <dbReference type="ARBA" id="ARBA00008746"/>
    </source>
</evidence>
<dbReference type="EMBL" id="PEVC01000048">
    <property type="protein sequence ID" value="PIV00590.1"/>
    <property type="molecule type" value="Genomic_DNA"/>
</dbReference>
<dbReference type="PRINTS" id="PR01836">
    <property type="entry name" value="MGATPASE"/>
</dbReference>
<feature type="transmembrane region" description="Helical" evidence="18">
    <location>
        <begin position="85"/>
        <end position="104"/>
    </location>
</feature>
<dbReference type="InterPro" id="IPR023299">
    <property type="entry name" value="ATPase_P-typ_cyto_dom_N"/>
</dbReference>
<dbReference type="Gene3D" id="3.40.50.1000">
    <property type="entry name" value="HAD superfamily/HAD-like"/>
    <property type="match status" value="1"/>
</dbReference>
<feature type="transmembrane region" description="Helical" evidence="18">
    <location>
        <begin position="52"/>
        <end position="79"/>
    </location>
</feature>
<evidence type="ECO:0000256" key="2">
    <source>
        <dbReference type="ARBA" id="ARBA00004429"/>
    </source>
</evidence>
<evidence type="ECO:0000256" key="10">
    <source>
        <dbReference type="ARBA" id="ARBA00022741"/>
    </source>
</evidence>
<dbReference type="InterPro" id="IPR006068">
    <property type="entry name" value="ATPase_P-typ_cation-transptr_C"/>
</dbReference>
<evidence type="ECO:0000256" key="14">
    <source>
        <dbReference type="ARBA" id="ARBA00022989"/>
    </source>
</evidence>
<comment type="caution">
    <text evidence="20">The sequence shown here is derived from an EMBL/GenBank/DDBJ whole genome shotgun (WGS) entry which is preliminary data.</text>
</comment>
<organism evidence="20 21">
    <name type="scientific">Candidatus Shapirobacteria bacterium CG03_land_8_20_14_0_80_39_12</name>
    <dbReference type="NCBI Taxonomy" id="1974879"/>
    <lineage>
        <taxon>Bacteria</taxon>
        <taxon>Candidatus Shapironibacteriota</taxon>
    </lineage>
</organism>
<feature type="transmembrane region" description="Helical" evidence="18">
    <location>
        <begin position="248"/>
        <end position="269"/>
    </location>
</feature>
<evidence type="ECO:0000313" key="21">
    <source>
        <dbReference type="Proteomes" id="UP000229631"/>
    </source>
</evidence>
<keyword evidence="14 18" id="KW-1133">Transmembrane helix</keyword>
<evidence type="ECO:0000256" key="1">
    <source>
        <dbReference type="ARBA" id="ARBA00003954"/>
    </source>
</evidence>
<dbReference type="InterPro" id="IPR008250">
    <property type="entry name" value="ATPase_P-typ_transduc_dom_A_sf"/>
</dbReference>
<evidence type="ECO:0000256" key="4">
    <source>
        <dbReference type="ARBA" id="ARBA00012786"/>
    </source>
</evidence>
<dbReference type="GO" id="GO:0005886">
    <property type="term" value="C:plasma membrane"/>
    <property type="evidence" value="ECO:0007669"/>
    <property type="project" value="UniProtKB-SubCell"/>
</dbReference>
<evidence type="ECO:0000256" key="18">
    <source>
        <dbReference type="SAM" id="Phobius"/>
    </source>
</evidence>
<dbReference type="EC" id="7.2.2.14" evidence="4"/>
<dbReference type="SFLD" id="SFLDF00027">
    <property type="entry name" value="p-type_atpase"/>
    <property type="match status" value="1"/>
</dbReference>
<evidence type="ECO:0000256" key="5">
    <source>
        <dbReference type="ARBA" id="ARBA00013555"/>
    </source>
</evidence>
<dbReference type="InterPro" id="IPR036412">
    <property type="entry name" value="HAD-like_sf"/>
</dbReference>
<protein>
    <recommendedName>
        <fullName evidence="5">Magnesium-transporting ATPase, P-type 1</fullName>
        <ecNumber evidence="4">7.2.2.14</ecNumber>
    </recommendedName>
    <alternativeName>
        <fullName evidence="16">Mg(2+) transport ATPase, P-type 1</fullName>
    </alternativeName>
</protein>
<dbReference type="InterPro" id="IPR059000">
    <property type="entry name" value="ATPase_P-type_domA"/>
</dbReference>
<dbReference type="Pfam" id="PF13246">
    <property type="entry name" value="Cation_ATPase"/>
    <property type="match status" value="1"/>
</dbReference>
<dbReference type="SUPFAM" id="SSF81665">
    <property type="entry name" value="Calcium ATPase, transmembrane domain M"/>
    <property type="match status" value="1"/>
</dbReference>
<keyword evidence="7" id="KW-0997">Cell inner membrane</keyword>
<evidence type="ECO:0000313" key="20">
    <source>
        <dbReference type="EMBL" id="PIV00590.1"/>
    </source>
</evidence>
<dbReference type="InterPro" id="IPR001757">
    <property type="entry name" value="P_typ_ATPase"/>
</dbReference>
<comment type="similarity">
    <text evidence="3">Belongs to the cation transport ATPase (P-type) (TC 3.A.3) family. Type IIIB subfamily.</text>
</comment>
<dbReference type="SFLD" id="SFLDG00002">
    <property type="entry name" value="C1.7:_P-type_atpase_like"/>
    <property type="match status" value="1"/>
</dbReference>
<comment type="subcellular location">
    <subcellularLocation>
        <location evidence="2">Cell inner membrane</location>
        <topology evidence="2">Multi-pass membrane protein</topology>
    </subcellularLocation>
</comment>
<dbReference type="SUPFAM" id="SSF81660">
    <property type="entry name" value="Metal cation-transporting ATPase, ATP-binding domain N"/>
    <property type="match status" value="1"/>
</dbReference>
<feature type="domain" description="Cation-transporting P-type ATPase N-terminal" evidence="19">
    <location>
        <begin position="8"/>
        <end position="81"/>
    </location>
</feature>
<evidence type="ECO:0000256" key="6">
    <source>
        <dbReference type="ARBA" id="ARBA00022475"/>
    </source>
</evidence>
<evidence type="ECO:0000256" key="15">
    <source>
        <dbReference type="ARBA" id="ARBA00023136"/>
    </source>
</evidence>
<keyword evidence="15 18" id="KW-0472">Membrane</keyword>
<dbReference type="AlphaFoldDB" id="A0A2M7BC10"/>
<feature type="transmembrane region" description="Helical" evidence="18">
    <location>
        <begin position="814"/>
        <end position="834"/>
    </location>
</feature>
<dbReference type="GO" id="GO:0005524">
    <property type="term" value="F:ATP binding"/>
    <property type="evidence" value="ECO:0007669"/>
    <property type="project" value="UniProtKB-KW"/>
</dbReference>
<keyword evidence="13" id="KW-1278">Translocase</keyword>
<dbReference type="InterPro" id="IPR018303">
    <property type="entry name" value="ATPase_P-typ_P_site"/>
</dbReference>
<dbReference type="Proteomes" id="UP000229631">
    <property type="component" value="Unassembled WGS sequence"/>
</dbReference>